<evidence type="ECO:0000256" key="2">
    <source>
        <dbReference type="SAM" id="MobiDB-lite"/>
    </source>
</evidence>
<sequence>MEVSNPSIAPPRKKIPSNLCRLCGYDDDSTAAPPSSALVHIAALYSQLQEESRAKEIHFKKKIMDLIKEKDEVEAKNCDMTNTIAFLKSGNGNKGLEAIDEWKALVRSLQEDRKRLQKELEERTNGGEIDSNYAVAVDAVPDDKSTAAPKSMSAMMREDTNPPLDTKIANDRTLSNGSILMSIVRSVRGVIVGVIVGFRILTAPSLPGKKTDDISEGDLVGDFCTEGAVII</sequence>
<protein>
    <submittedName>
        <fullName evidence="3">Uncharacterized protein</fullName>
    </submittedName>
</protein>
<dbReference type="AlphaFoldDB" id="A0A9W7G861"/>
<evidence type="ECO:0000313" key="3">
    <source>
        <dbReference type="EMBL" id="GMI35806.1"/>
    </source>
</evidence>
<evidence type="ECO:0000256" key="1">
    <source>
        <dbReference type="SAM" id="Coils"/>
    </source>
</evidence>
<gene>
    <name evidence="3" type="ORF">TrCOL_g10847</name>
</gene>
<reference evidence="4" key="1">
    <citation type="journal article" date="2023" name="Commun. Biol.">
        <title>Genome analysis of Parmales, the sister group of diatoms, reveals the evolutionary specialization of diatoms from phago-mixotrophs to photoautotrophs.</title>
        <authorList>
            <person name="Ban H."/>
            <person name="Sato S."/>
            <person name="Yoshikawa S."/>
            <person name="Yamada K."/>
            <person name="Nakamura Y."/>
            <person name="Ichinomiya M."/>
            <person name="Sato N."/>
            <person name="Blanc-Mathieu R."/>
            <person name="Endo H."/>
            <person name="Kuwata A."/>
            <person name="Ogata H."/>
        </authorList>
    </citation>
    <scope>NUCLEOTIDE SEQUENCE [LARGE SCALE GENOMIC DNA]</scope>
</reference>
<evidence type="ECO:0000313" key="4">
    <source>
        <dbReference type="Proteomes" id="UP001165065"/>
    </source>
</evidence>
<proteinExistence type="predicted"/>
<accession>A0A9W7G861</accession>
<keyword evidence="4" id="KW-1185">Reference proteome</keyword>
<dbReference type="Proteomes" id="UP001165065">
    <property type="component" value="Unassembled WGS sequence"/>
</dbReference>
<organism evidence="3 4">
    <name type="scientific">Triparma columacea</name>
    <dbReference type="NCBI Taxonomy" id="722753"/>
    <lineage>
        <taxon>Eukaryota</taxon>
        <taxon>Sar</taxon>
        <taxon>Stramenopiles</taxon>
        <taxon>Ochrophyta</taxon>
        <taxon>Bolidophyceae</taxon>
        <taxon>Parmales</taxon>
        <taxon>Triparmaceae</taxon>
        <taxon>Triparma</taxon>
    </lineage>
</organism>
<dbReference type="OrthoDB" id="10465236at2759"/>
<name>A0A9W7G861_9STRA</name>
<keyword evidence="1" id="KW-0175">Coiled coil</keyword>
<feature type="coiled-coil region" evidence="1">
    <location>
        <begin position="99"/>
        <end position="126"/>
    </location>
</feature>
<comment type="caution">
    <text evidence="3">The sequence shown here is derived from an EMBL/GenBank/DDBJ whole genome shotgun (WGS) entry which is preliminary data.</text>
</comment>
<feature type="region of interest" description="Disordered" evidence="2">
    <location>
        <begin position="144"/>
        <end position="164"/>
    </location>
</feature>
<dbReference type="EMBL" id="BRYA01000060">
    <property type="protein sequence ID" value="GMI35806.1"/>
    <property type="molecule type" value="Genomic_DNA"/>
</dbReference>